<reference evidence="13" key="1">
    <citation type="submission" date="2025-08" db="UniProtKB">
        <authorList>
            <consortium name="RefSeq"/>
        </authorList>
    </citation>
    <scope>IDENTIFICATION</scope>
</reference>
<organism evidence="12 13">
    <name type="scientific">Pundamilia nyererei</name>
    <dbReference type="NCBI Taxonomy" id="303518"/>
    <lineage>
        <taxon>Eukaryota</taxon>
        <taxon>Metazoa</taxon>
        <taxon>Chordata</taxon>
        <taxon>Craniata</taxon>
        <taxon>Vertebrata</taxon>
        <taxon>Euteleostomi</taxon>
        <taxon>Actinopterygii</taxon>
        <taxon>Neopterygii</taxon>
        <taxon>Teleostei</taxon>
        <taxon>Neoteleostei</taxon>
        <taxon>Acanthomorphata</taxon>
        <taxon>Ovalentaria</taxon>
        <taxon>Cichlomorphae</taxon>
        <taxon>Cichliformes</taxon>
        <taxon>Cichlidae</taxon>
        <taxon>African cichlids</taxon>
        <taxon>Pseudocrenilabrinae</taxon>
        <taxon>Haplochromini</taxon>
        <taxon>Pundamilia</taxon>
    </lineage>
</organism>
<dbReference type="Gene3D" id="2.10.25.10">
    <property type="entry name" value="Laminin"/>
    <property type="match status" value="2"/>
</dbReference>
<dbReference type="GeneID" id="102194570"/>
<dbReference type="InterPro" id="IPR050780">
    <property type="entry name" value="Mucin_vWF_Thrombospondin_sf"/>
</dbReference>
<dbReference type="SUPFAM" id="SSF57567">
    <property type="entry name" value="Serine protease inhibitors"/>
    <property type="match status" value="2"/>
</dbReference>
<dbReference type="Gene3D" id="2.60.120.200">
    <property type="match status" value="3"/>
</dbReference>
<dbReference type="GO" id="GO:0005886">
    <property type="term" value="C:plasma membrane"/>
    <property type="evidence" value="ECO:0007669"/>
    <property type="project" value="UniProtKB-SubCell"/>
</dbReference>
<keyword evidence="3" id="KW-0677">Repeat</keyword>
<dbReference type="CDD" id="cd19941">
    <property type="entry name" value="TIL"/>
    <property type="match status" value="2"/>
</dbReference>
<evidence type="ECO:0000313" key="12">
    <source>
        <dbReference type="Proteomes" id="UP000695023"/>
    </source>
</evidence>
<comment type="function">
    <text evidence="6">Binds in a species-specific manner to the zona pellucida of the egg. May be involved in gamete recognition and/or signaling.</text>
</comment>
<dbReference type="GO" id="GO:0031012">
    <property type="term" value="C:extracellular matrix"/>
    <property type="evidence" value="ECO:0007669"/>
    <property type="project" value="TreeGrafter"/>
</dbReference>
<dbReference type="SUPFAM" id="SSF49899">
    <property type="entry name" value="Concanavalin A-like lectins/glucanases"/>
    <property type="match status" value="3"/>
</dbReference>
<feature type="domain" description="VWFD" evidence="11">
    <location>
        <begin position="57"/>
        <end position="234"/>
    </location>
</feature>
<dbReference type="Proteomes" id="UP000695023">
    <property type="component" value="Unplaced"/>
</dbReference>
<dbReference type="InterPro" id="IPR025615">
    <property type="entry name" value="TILa_dom"/>
</dbReference>
<dbReference type="PANTHER" id="PTHR11339:SF374">
    <property type="entry name" value="ZONADHESIN"/>
    <property type="match status" value="1"/>
</dbReference>
<dbReference type="GO" id="GO:0005615">
    <property type="term" value="C:extracellular space"/>
    <property type="evidence" value="ECO:0007669"/>
    <property type="project" value="TreeGrafter"/>
</dbReference>
<feature type="domain" description="MAM" evidence="10">
    <location>
        <begin position="1125"/>
        <end position="1282"/>
    </location>
</feature>
<protein>
    <recommendedName>
        <fullName evidence="8">Zonadhesin</fullName>
    </recommendedName>
</protein>
<feature type="region of interest" description="Disordered" evidence="9">
    <location>
        <begin position="1457"/>
        <end position="1496"/>
    </location>
</feature>
<evidence type="ECO:0000256" key="1">
    <source>
        <dbReference type="ARBA" id="ARBA00004251"/>
    </source>
</evidence>
<evidence type="ECO:0000259" key="10">
    <source>
        <dbReference type="PROSITE" id="PS50060"/>
    </source>
</evidence>
<gene>
    <name evidence="13" type="primary">LOC102194570</name>
</gene>
<proteinExistence type="predicted"/>
<dbReference type="Pfam" id="PF00094">
    <property type="entry name" value="VWD"/>
    <property type="match status" value="4"/>
</dbReference>
<dbReference type="Pfam" id="PF08742">
    <property type="entry name" value="C8"/>
    <property type="match status" value="2"/>
</dbReference>
<feature type="domain" description="MAM" evidence="10">
    <location>
        <begin position="888"/>
        <end position="1045"/>
    </location>
</feature>
<feature type="compositionally biased region" description="Basic and acidic residues" evidence="9">
    <location>
        <begin position="1487"/>
        <end position="1496"/>
    </location>
</feature>
<dbReference type="RefSeq" id="XP_013767015.1">
    <property type="nucleotide sequence ID" value="XM_013911561.1"/>
</dbReference>
<dbReference type="InterPro" id="IPR013320">
    <property type="entry name" value="ConA-like_dom_sf"/>
</dbReference>
<keyword evidence="12" id="KW-1185">Reference proteome</keyword>
<evidence type="ECO:0000256" key="5">
    <source>
        <dbReference type="ARBA" id="ARBA00023180"/>
    </source>
</evidence>
<dbReference type="InterPro" id="IPR001846">
    <property type="entry name" value="VWF_type-D"/>
</dbReference>
<keyword evidence="5" id="KW-0325">Glycoprotein</keyword>
<comment type="subcellular location">
    <subcellularLocation>
        <location evidence="1">Cell membrane</location>
        <topology evidence="1">Single-pass type I membrane protein</topology>
    </subcellularLocation>
</comment>
<dbReference type="SMART" id="SM00137">
    <property type="entry name" value="MAM"/>
    <property type="match status" value="3"/>
</dbReference>
<accession>A0A9Y6JEG6</accession>
<evidence type="ECO:0000259" key="11">
    <source>
        <dbReference type="PROSITE" id="PS51233"/>
    </source>
</evidence>
<evidence type="ECO:0000256" key="7">
    <source>
        <dbReference type="ARBA" id="ARBA00065625"/>
    </source>
</evidence>
<evidence type="ECO:0000256" key="4">
    <source>
        <dbReference type="ARBA" id="ARBA00023157"/>
    </source>
</evidence>
<dbReference type="Pfam" id="PF01826">
    <property type="entry name" value="TIL"/>
    <property type="match status" value="2"/>
</dbReference>
<keyword evidence="4" id="KW-1015">Disulfide bond</keyword>
<feature type="domain" description="MAM" evidence="10">
    <location>
        <begin position="728"/>
        <end position="885"/>
    </location>
</feature>
<dbReference type="PRINTS" id="PR00020">
    <property type="entry name" value="MAMDOMAIN"/>
</dbReference>
<dbReference type="Pfam" id="PF00629">
    <property type="entry name" value="MAM"/>
    <property type="match status" value="3"/>
</dbReference>
<dbReference type="PROSITE" id="PS51233">
    <property type="entry name" value="VWFD"/>
    <property type="match status" value="3"/>
</dbReference>
<dbReference type="SMART" id="SM00832">
    <property type="entry name" value="C8"/>
    <property type="match status" value="2"/>
</dbReference>
<dbReference type="CDD" id="cd06263">
    <property type="entry name" value="MAM"/>
    <property type="match status" value="3"/>
</dbReference>
<dbReference type="PANTHER" id="PTHR11339">
    <property type="entry name" value="EXTRACELLULAR MATRIX GLYCOPROTEIN RELATED"/>
    <property type="match status" value="1"/>
</dbReference>
<evidence type="ECO:0000256" key="6">
    <source>
        <dbReference type="ARBA" id="ARBA00057483"/>
    </source>
</evidence>
<comment type="subunit">
    <text evidence="7">Probably forms covalent oligomers.</text>
</comment>
<feature type="domain" description="VWFD" evidence="11">
    <location>
        <begin position="438"/>
        <end position="618"/>
    </location>
</feature>
<dbReference type="Pfam" id="PF12714">
    <property type="entry name" value="TILa"/>
    <property type="match status" value="1"/>
</dbReference>
<dbReference type="FunFam" id="2.10.25.10:FF:000055">
    <property type="entry name" value="alpha-tectorin isoform X1"/>
    <property type="match status" value="1"/>
</dbReference>
<evidence type="ECO:0000256" key="2">
    <source>
        <dbReference type="ARBA" id="ARBA00022475"/>
    </source>
</evidence>
<evidence type="ECO:0000256" key="9">
    <source>
        <dbReference type="SAM" id="MobiDB-lite"/>
    </source>
</evidence>
<dbReference type="InterPro" id="IPR036084">
    <property type="entry name" value="Ser_inhib-like_sf"/>
</dbReference>
<feature type="domain" description="VWFD" evidence="11">
    <location>
        <begin position="1406"/>
        <end position="1607"/>
    </location>
</feature>
<evidence type="ECO:0000313" key="13">
    <source>
        <dbReference type="RefSeq" id="XP_013767015.1"/>
    </source>
</evidence>
<dbReference type="InterPro" id="IPR002919">
    <property type="entry name" value="TIL_dom"/>
</dbReference>
<dbReference type="SMART" id="SM00216">
    <property type="entry name" value="VWD"/>
    <property type="match status" value="3"/>
</dbReference>
<feature type="compositionally biased region" description="Basic and acidic residues" evidence="9">
    <location>
        <begin position="1463"/>
        <end position="1479"/>
    </location>
</feature>
<keyword evidence="2" id="KW-1003">Cell membrane</keyword>
<keyword evidence="2" id="KW-0472">Membrane</keyword>
<evidence type="ECO:0000256" key="8">
    <source>
        <dbReference type="ARBA" id="ARBA00067986"/>
    </source>
</evidence>
<sequence>MVTPTGRQCESNAEIWTDETTRCLCSAGQLSCFPSHCPEGQLCGPQRRGSNGTSTFGICTIHSHADGSTFDGVLFRFTTACTYVLAKTCSPTETLPMFAVEVVNEQHDNTSLPEVQKININMRIYRVSLLKSQTDRVVINGIWRKLPLSLNSDTVNIRSTPTTIVLATTFGLTVSFDSTGVVHVTLPSTYSDKVCGMCGNFNHLKEDDFRNLESQNATALAESWQTGKTASSCETILFPQCDPLEEAQYASELYCGGLFSTTGPFADCLSVVGADSYIRGCVFAMCSTHGDQAVLCETLQVYIDICNKAGIAVPMLRNSTICPIQCGENSHYNSCADGCPEVCSSLDIAGSCGSCEARCECDSGFKLSGEKCVPAEDCGCWYNGKHYEKGETLVEGDCVQQCQCMGNNNMQCTQMQCADNEVCKVKDGVKGCFLFKPTTCSVYGDPHYITFDGLAYDFQGGCSYILTTTCGGGSSVQFTVSGHNTHPPLQNFTRSKLQAVALQVEDLYLILNQSGEVYVSYKQVQLPYSTSGTYGSVWVYVKNNHIILETTFGLKMHIDGENRLFLQVDEHYKYDLCGLCGTYSGYQDDDFVTPGGQNVSETFEFGDSWRVPNNSECLARPNNPRLCDKDERDTAYNECSVLFGSVFMPCHEHIHPSIYLNSCVYDYCATSGDQHTLCESLKSYATACQVSGVELPNWQTGTACEGLSTSTAPPTTASPTPDQTFCPLNCNFEKDLCGWEQLMQDTFDWTKHSGPTPTNLTGPNQDHTTGAGFYMYLEGDSVTHGDSARLMSSACNFNGPLCLYFWYHMYGSATAMALNIYLLKDSKTTKLWSMMDNQGPEWHLGRADVKVSGPFQIIIEGIRGSNYQSDVAIDDISVHFGSCSVCQFHCNFEQDLCQWNQLITDAFDWTRNSGSTPTINTGPSTDHTTGGGHYLYIEANSASYGDTARLISSECSDSGPQCLQFWYHMYGSADTMGLHVYLLQNRIANQVWRKQSDQGNMWHLAQVDIEPTTPFQIIIEGRRGSNDESDVAIDDLKLYHGRCSDLVGGITTQSARPDLNTTAPPRVPVQTTAAPQPPMVTATFQPPIINITVPPVVEETTNLINKNNVTEAPDSRPPLQPACQMHCDFEQDLCQWNQMITDAFDWTRQSGSTPTINTGPSSDHTTGGGHYLYIDANSASYGDTARFISSECSDSGPQCLQFWYHMYGSADTMGLHVYLLQNRIANQIWRKQNDQGNMWHLAQVDITATDTFQIIFEGRRGSNTQSDVAVDDVSLYHGRCAAPICPRYSHYTTCVPACSPTCFFLNGPPHCSDNEVCVPGCVCDDGFVMKMKICVPLEQCGCVDKNGTKHQFNEQWYTDHCSQKCECEKDDGIGKIDCDDEDECDGNAVCLQNEKGNYYCQSTDFDECTIKKDPEYKTFDKMKHDFEGEHSYVLVRTSNLPSNLPDIYIESINMPVLDQGGDSQHENDSSSEEEQKSREGDDDDDDSKEHDEHHRLQELKIRVYNHTLEFKKNRKLIVDGKPTEMPVSVTGGLKIWKRSSHIYLQTDFGLSVAFNGHHSAEITLPHIYRRKVGGLCGNFDAQRKNDRMKPDGTIARSTQEFGESWRV</sequence>
<name>A0A9Y6JEG6_9CICH</name>
<dbReference type="PROSITE" id="PS50060">
    <property type="entry name" value="MAM_2"/>
    <property type="match status" value="3"/>
</dbReference>
<dbReference type="InterPro" id="IPR000998">
    <property type="entry name" value="MAM_dom"/>
</dbReference>
<dbReference type="FunFam" id="2.60.120.200:FF:000128">
    <property type="entry name" value="enteropeptidase isoform X2"/>
    <property type="match status" value="3"/>
</dbReference>
<dbReference type="InterPro" id="IPR014853">
    <property type="entry name" value="VWF/SSPO/ZAN-like_Cys-rich_dom"/>
</dbReference>
<evidence type="ECO:0000256" key="3">
    <source>
        <dbReference type="ARBA" id="ARBA00022737"/>
    </source>
</evidence>